<dbReference type="EMBL" id="CXOI01000026">
    <property type="protein sequence ID" value="CTP86995.1"/>
    <property type="molecule type" value="Genomic_DNA"/>
</dbReference>
<dbReference type="AlphaFoldDB" id="A0A0K2ZUE3"/>
<accession>A0A0K2ZUE3</accession>
<reference evidence="2" key="1">
    <citation type="submission" date="2015-07" db="EMBL/GenBank/DDBJ databases">
        <authorList>
            <person name="Wibberg D."/>
        </authorList>
    </citation>
    <scope>NUCLEOTIDE SEQUENCE [LARGE SCALE GENOMIC DNA]</scope>
</reference>
<proteinExistence type="predicted"/>
<dbReference type="Proteomes" id="UP000046187">
    <property type="component" value="Unassembled WGS sequence"/>
</dbReference>
<gene>
    <name evidence="1" type="ORF">XTALMG727_1880</name>
</gene>
<protein>
    <submittedName>
        <fullName evidence="1">Uncharacterized protein</fullName>
    </submittedName>
</protein>
<keyword evidence="2" id="KW-1185">Reference proteome</keyword>
<sequence>MEAWTDSLLDTERAVRKPVHAWARQIVRQLERAASYGKGIEDVIAGSSNNYALIVYLLGFHDQAQRACQRQIEFADRYLPGAGLQPRINLIRLHRGIGNHALAAQLIERLIERKTVGSDWGTSAGAEETAFLENIYLHEKFLLALKIGGSSVLPALLGEVAERFPALKETVSYAERVVMAGMLNKNDTLVYEGLKNPGWKASSHAGLVRTLYVSYWLAHLGDGRQAVQLVRRMSALGRASYQWKDHAILRILERLIGLAMMVGEDEAGEQLHLIRVQVATDLGDISALVSTLYRLSTLRDRYRHHWLRLAERSGYFSLPGIPQFSARKKTIADGRVLLQVVDRKIAESYRAHAASSVFEMPCHEAALA</sequence>
<name>A0A0K2ZUE3_9XANT</name>
<organism evidence="1 2">
    <name type="scientific">Xanthomonas graminis pv. arrhenatheri LMG 727</name>
    <dbReference type="NCBI Taxonomy" id="1195923"/>
    <lineage>
        <taxon>Bacteria</taxon>
        <taxon>Pseudomonadati</taxon>
        <taxon>Pseudomonadota</taxon>
        <taxon>Gammaproteobacteria</taxon>
        <taxon>Lysobacterales</taxon>
        <taxon>Lysobacteraceae</taxon>
        <taxon>Xanthomonas</taxon>
        <taxon>Xanthomonas translucens group</taxon>
        <taxon>Xanthomonas graminis</taxon>
    </lineage>
</organism>
<evidence type="ECO:0000313" key="1">
    <source>
        <dbReference type="EMBL" id="CTP86995.1"/>
    </source>
</evidence>
<evidence type="ECO:0000313" key="2">
    <source>
        <dbReference type="Proteomes" id="UP000046187"/>
    </source>
</evidence>